<reference evidence="3" key="1">
    <citation type="submission" date="2024-03" db="EMBL/GenBank/DDBJ databases">
        <title>Chitinophaga horti sp. nov., isolated from garden soil.</title>
        <authorList>
            <person name="Lee D.S."/>
            <person name="Han D.M."/>
            <person name="Baek J.H."/>
            <person name="Choi D.G."/>
            <person name="Jeon J.H."/>
            <person name="Jeon C.O."/>
        </authorList>
    </citation>
    <scope>NUCLEOTIDE SEQUENCE [LARGE SCALE GENOMIC DNA]</scope>
    <source>
        <strain evidence="3">GPA1</strain>
    </source>
</reference>
<name>A0ABZ2YIM3_9BACT</name>
<evidence type="ECO:0000259" key="1">
    <source>
        <dbReference type="Pfam" id="PF00535"/>
    </source>
</evidence>
<dbReference type="RefSeq" id="WP_341833844.1">
    <property type="nucleotide sequence ID" value="NZ_CP149822.1"/>
</dbReference>
<dbReference type="GO" id="GO:0016757">
    <property type="term" value="F:glycosyltransferase activity"/>
    <property type="evidence" value="ECO:0007669"/>
    <property type="project" value="UniProtKB-KW"/>
</dbReference>
<dbReference type="EMBL" id="CP149822">
    <property type="protein sequence ID" value="WZN38831.1"/>
    <property type="molecule type" value="Genomic_DNA"/>
</dbReference>
<feature type="domain" description="Glycosyltransferase 2-like" evidence="1">
    <location>
        <begin position="7"/>
        <end position="127"/>
    </location>
</feature>
<evidence type="ECO:0000313" key="2">
    <source>
        <dbReference type="EMBL" id="WZN38831.1"/>
    </source>
</evidence>
<gene>
    <name evidence="2" type="ORF">WJU16_12540</name>
</gene>
<dbReference type="Gene3D" id="3.90.550.10">
    <property type="entry name" value="Spore Coat Polysaccharide Biosynthesis Protein SpsA, Chain A"/>
    <property type="match status" value="1"/>
</dbReference>
<keyword evidence="2" id="KW-0328">Glycosyltransferase</keyword>
<dbReference type="CDD" id="cd06433">
    <property type="entry name" value="GT_2_WfgS_like"/>
    <property type="match status" value="1"/>
</dbReference>
<dbReference type="Pfam" id="PF00535">
    <property type="entry name" value="Glycos_transf_2"/>
    <property type="match status" value="1"/>
</dbReference>
<dbReference type="InterPro" id="IPR001173">
    <property type="entry name" value="Glyco_trans_2-like"/>
</dbReference>
<dbReference type="InterPro" id="IPR029044">
    <property type="entry name" value="Nucleotide-diphossugar_trans"/>
</dbReference>
<keyword evidence="2" id="KW-0808">Transferase</keyword>
<dbReference type="InterPro" id="IPR050834">
    <property type="entry name" value="Glycosyltransf_2"/>
</dbReference>
<accession>A0ABZ2YIM3</accession>
<protein>
    <submittedName>
        <fullName evidence="2">Glycosyltransferase family 2 protein</fullName>
        <ecNumber evidence="2">2.4.-.-</ecNumber>
    </submittedName>
</protein>
<sequence>MIEKLITVVVPVYNGEKYITDTLDSLLRQTWRGFELIVVDGNSTDRTVQLVMEHPQAVDLIISEKDEGMYDALRKGMEAATGKYLCYINADDRLLPHALEMVVRKFEHGQYDLVFGDHNFISETGEIAYSYKGINLGWKAISYLQRVPFAQQSAFWTRDAYRKAGGFDKSMKYSADSKFLLTLCLDPLTRKGYIPAVLGEYRMHGDSFSVSVTDKMIAEHQRMASSLPLKHDKLRRYFYEMITKVVNARGIYKKMTYKGTKF</sequence>
<proteinExistence type="predicted"/>
<dbReference type="Proteomes" id="UP001485459">
    <property type="component" value="Chromosome"/>
</dbReference>
<dbReference type="EC" id="2.4.-.-" evidence="2"/>
<dbReference type="PANTHER" id="PTHR43685:SF11">
    <property type="entry name" value="GLYCOSYLTRANSFERASE TAGX-RELATED"/>
    <property type="match status" value="1"/>
</dbReference>
<dbReference type="PANTHER" id="PTHR43685">
    <property type="entry name" value="GLYCOSYLTRANSFERASE"/>
    <property type="match status" value="1"/>
</dbReference>
<keyword evidence="3" id="KW-1185">Reference proteome</keyword>
<organism evidence="2 3">
    <name type="scientific">Chitinophaga pollutisoli</name>
    <dbReference type="NCBI Taxonomy" id="3133966"/>
    <lineage>
        <taxon>Bacteria</taxon>
        <taxon>Pseudomonadati</taxon>
        <taxon>Bacteroidota</taxon>
        <taxon>Chitinophagia</taxon>
        <taxon>Chitinophagales</taxon>
        <taxon>Chitinophagaceae</taxon>
        <taxon>Chitinophaga</taxon>
    </lineage>
</organism>
<dbReference type="SUPFAM" id="SSF53448">
    <property type="entry name" value="Nucleotide-diphospho-sugar transferases"/>
    <property type="match status" value="1"/>
</dbReference>
<evidence type="ECO:0000313" key="3">
    <source>
        <dbReference type="Proteomes" id="UP001485459"/>
    </source>
</evidence>